<dbReference type="GO" id="GO:0016020">
    <property type="term" value="C:membrane"/>
    <property type="evidence" value="ECO:0007669"/>
    <property type="project" value="UniProtKB-SubCell"/>
</dbReference>
<dbReference type="AlphaFoldDB" id="A0A218XYG3"/>
<evidence type="ECO:0000256" key="10">
    <source>
        <dbReference type="SAM" id="SignalP"/>
    </source>
</evidence>
<dbReference type="Proteomes" id="UP000197138">
    <property type="component" value="Unassembled WGS sequence"/>
</dbReference>
<dbReference type="Pfam" id="PF01105">
    <property type="entry name" value="EMP24_GP25L"/>
    <property type="match status" value="1"/>
</dbReference>
<dbReference type="EMBL" id="MTKT01000553">
    <property type="protein sequence ID" value="OWM90165.1"/>
    <property type="molecule type" value="Genomic_DNA"/>
</dbReference>
<sequence length="227" mass="25353">MAERVIVRGHWGAVALLVLLALIAFVQVGEAILLTIPSSGTKCVSEVIQSNGVLFASYCIFDDDYAYFHNSTISAQVTSPKGNNLHKNENVTHGRFAFTTTEAGNYVACFWINGQHMDGEGLMIALDWKVGVAAEIRIAAEDWDHVVATAKKEKLIEIELGKLEGQVEAIHNSLIPLKMREAQMTEISEITYGRVAWFSIMTLGVCIVVSVFQLWYLRRYFQKKKLI</sequence>
<dbReference type="PANTHER" id="PTHR22811">
    <property type="entry name" value="TRANSMEMBRANE EMP24 DOMAIN-CONTAINING PROTEIN"/>
    <property type="match status" value="1"/>
</dbReference>
<keyword evidence="5 9" id="KW-1133">Transmembrane helix</keyword>
<keyword evidence="3 8" id="KW-0812">Transmembrane</keyword>
<keyword evidence="4 10" id="KW-0732">Signal</keyword>
<keyword evidence="7 9" id="KW-0472">Membrane</keyword>
<comment type="subcellular location">
    <subcellularLocation>
        <location evidence="1 8">Membrane</location>
        <topology evidence="1 8">Single-pass type I membrane protein</topology>
    </subcellularLocation>
</comment>
<evidence type="ECO:0000313" key="12">
    <source>
        <dbReference type="EMBL" id="OWM90165.1"/>
    </source>
</evidence>
<dbReference type="SMART" id="SM01190">
    <property type="entry name" value="EMP24_GP25L"/>
    <property type="match status" value="1"/>
</dbReference>
<evidence type="ECO:0000256" key="8">
    <source>
        <dbReference type="RuleBase" id="RU003827"/>
    </source>
</evidence>
<reference evidence="14" key="1">
    <citation type="journal article" date="2017" name="Plant J.">
        <title>The pomegranate (Punica granatum L.) genome and the genomics of punicalagin biosynthesis.</title>
        <authorList>
            <person name="Qin G."/>
            <person name="Xu C."/>
            <person name="Ming R."/>
            <person name="Tang H."/>
            <person name="Guyot R."/>
            <person name="Kramer E.M."/>
            <person name="Hu Y."/>
            <person name="Yi X."/>
            <person name="Qi Y."/>
            <person name="Xu X."/>
            <person name="Gao Z."/>
            <person name="Pan H."/>
            <person name="Jian J."/>
            <person name="Tian Y."/>
            <person name="Yue Z."/>
            <person name="Xu Y."/>
        </authorList>
    </citation>
    <scope>NUCLEOTIDE SEQUENCE [LARGE SCALE GENOMIC DNA]</scope>
    <source>
        <strain evidence="14">cv. Dabenzi</strain>
    </source>
</reference>
<comment type="similarity">
    <text evidence="2 8">Belongs to the EMP24/GP25L family.</text>
</comment>
<proteinExistence type="inferred from homology"/>
<evidence type="ECO:0000256" key="1">
    <source>
        <dbReference type="ARBA" id="ARBA00004479"/>
    </source>
</evidence>
<evidence type="ECO:0000256" key="9">
    <source>
        <dbReference type="SAM" id="Phobius"/>
    </source>
</evidence>
<evidence type="ECO:0000256" key="4">
    <source>
        <dbReference type="ARBA" id="ARBA00022729"/>
    </source>
</evidence>
<feature type="transmembrane region" description="Helical" evidence="9">
    <location>
        <begin position="195"/>
        <end position="217"/>
    </location>
</feature>
<evidence type="ECO:0000313" key="13">
    <source>
        <dbReference type="EMBL" id="PKI77662.1"/>
    </source>
</evidence>
<reference evidence="12" key="2">
    <citation type="submission" date="2017-06" db="EMBL/GenBank/DDBJ databases">
        <title>The pomegranate genome and the genomics of punicalagin biosynthesis.</title>
        <authorList>
            <person name="Xu C."/>
        </authorList>
    </citation>
    <scope>NUCLEOTIDE SEQUENCE [LARGE SCALE GENOMIC DNA]</scope>
    <source>
        <tissue evidence="12">Fresh leaf</tissue>
    </source>
</reference>
<evidence type="ECO:0000256" key="2">
    <source>
        <dbReference type="ARBA" id="ARBA00007104"/>
    </source>
</evidence>
<dbReference type="PROSITE" id="PS50866">
    <property type="entry name" value="GOLD"/>
    <property type="match status" value="1"/>
</dbReference>
<name>A0A218XYG3_PUNGR</name>
<dbReference type="InterPro" id="IPR015720">
    <property type="entry name" value="Emp24-like"/>
</dbReference>
<evidence type="ECO:0000256" key="3">
    <source>
        <dbReference type="ARBA" id="ARBA00022692"/>
    </source>
</evidence>
<keyword evidence="6" id="KW-0175">Coiled coil</keyword>
<gene>
    <name evidence="12" type="ORF">CDL15_Pgr006486</name>
    <name evidence="13" type="ORF">CRG98_001945</name>
</gene>
<protein>
    <recommendedName>
        <fullName evidence="11">GOLD domain-containing protein</fullName>
    </recommendedName>
</protein>
<evidence type="ECO:0000256" key="6">
    <source>
        <dbReference type="ARBA" id="ARBA00023054"/>
    </source>
</evidence>
<reference evidence="13 15" key="3">
    <citation type="submission" date="2017-11" db="EMBL/GenBank/DDBJ databases">
        <title>De-novo sequencing of pomegranate (Punica granatum L.) genome.</title>
        <authorList>
            <person name="Akparov Z."/>
            <person name="Amiraslanov A."/>
            <person name="Hajiyeva S."/>
            <person name="Abbasov M."/>
            <person name="Kaur K."/>
            <person name="Hamwieh A."/>
            <person name="Solovyev V."/>
            <person name="Salamov A."/>
            <person name="Braich B."/>
            <person name="Kosarev P."/>
            <person name="Mahmoud A."/>
            <person name="Hajiyev E."/>
            <person name="Babayeva S."/>
            <person name="Izzatullayeva V."/>
            <person name="Mammadov A."/>
            <person name="Mammadov A."/>
            <person name="Sharifova S."/>
            <person name="Ojaghi J."/>
            <person name="Eynullazada K."/>
            <person name="Bayramov B."/>
            <person name="Abdulazimova A."/>
            <person name="Shahmuradov I."/>
        </authorList>
    </citation>
    <scope>NUCLEOTIDE SEQUENCE [LARGE SCALE GENOMIC DNA]</scope>
    <source>
        <strain evidence="13">AG2017</strain>
        <strain evidence="15">cv. AG2017</strain>
        <tissue evidence="13">Leaf</tissue>
    </source>
</reference>
<feature type="signal peptide" evidence="10">
    <location>
        <begin position="1"/>
        <end position="31"/>
    </location>
</feature>
<dbReference type="EMBL" id="PGOL01000083">
    <property type="protein sequence ID" value="PKI77662.1"/>
    <property type="molecule type" value="Genomic_DNA"/>
</dbReference>
<evidence type="ECO:0000259" key="11">
    <source>
        <dbReference type="PROSITE" id="PS50866"/>
    </source>
</evidence>
<feature type="chain" id="PRO_5014072109" description="GOLD domain-containing protein" evidence="10">
    <location>
        <begin position="32"/>
        <end position="227"/>
    </location>
</feature>
<dbReference type="Proteomes" id="UP000233551">
    <property type="component" value="Unassembled WGS sequence"/>
</dbReference>
<accession>A0A218XYG3</accession>
<keyword evidence="15" id="KW-1185">Reference proteome</keyword>
<dbReference type="STRING" id="22663.A0A218XYG3"/>
<feature type="domain" description="GOLD" evidence="11">
    <location>
        <begin position="41"/>
        <end position="162"/>
    </location>
</feature>
<comment type="caution">
    <text evidence="12">The sequence shown here is derived from an EMBL/GenBank/DDBJ whole genome shotgun (WGS) entry which is preliminary data.</text>
</comment>
<evidence type="ECO:0000256" key="7">
    <source>
        <dbReference type="ARBA" id="ARBA00023136"/>
    </source>
</evidence>
<organism evidence="12 14">
    <name type="scientific">Punica granatum</name>
    <name type="common">Pomegranate</name>
    <dbReference type="NCBI Taxonomy" id="22663"/>
    <lineage>
        <taxon>Eukaryota</taxon>
        <taxon>Viridiplantae</taxon>
        <taxon>Streptophyta</taxon>
        <taxon>Embryophyta</taxon>
        <taxon>Tracheophyta</taxon>
        <taxon>Spermatophyta</taxon>
        <taxon>Magnoliopsida</taxon>
        <taxon>eudicotyledons</taxon>
        <taxon>Gunneridae</taxon>
        <taxon>Pentapetalae</taxon>
        <taxon>rosids</taxon>
        <taxon>malvids</taxon>
        <taxon>Myrtales</taxon>
        <taxon>Lythraceae</taxon>
        <taxon>Punica</taxon>
    </lineage>
</organism>
<dbReference type="InterPro" id="IPR009038">
    <property type="entry name" value="GOLD_dom"/>
</dbReference>
<evidence type="ECO:0000313" key="15">
    <source>
        <dbReference type="Proteomes" id="UP000233551"/>
    </source>
</evidence>
<evidence type="ECO:0000313" key="14">
    <source>
        <dbReference type="Proteomes" id="UP000197138"/>
    </source>
</evidence>
<evidence type="ECO:0000256" key="5">
    <source>
        <dbReference type="ARBA" id="ARBA00022989"/>
    </source>
</evidence>